<dbReference type="CDD" id="cd03450">
    <property type="entry name" value="NodN"/>
    <property type="match status" value="1"/>
</dbReference>
<name>A0ABP7AWA8_9ACTN</name>
<protein>
    <submittedName>
        <fullName evidence="3">MaoC family dehydratase</fullName>
    </submittedName>
</protein>
<evidence type="ECO:0000259" key="2">
    <source>
        <dbReference type="Pfam" id="PF01575"/>
    </source>
</evidence>
<dbReference type="EMBL" id="BAABAB010000051">
    <property type="protein sequence ID" value="GAA3641127.1"/>
    <property type="molecule type" value="Genomic_DNA"/>
</dbReference>
<organism evidence="3 4">
    <name type="scientific">Microlunatus ginsengisoli</name>
    <dbReference type="NCBI Taxonomy" id="363863"/>
    <lineage>
        <taxon>Bacteria</taxon>
        <taxon>Bacillati</taxon>
        <taxon>Actinomycetota</taxon>
        <taxon>Actinomycetes</taxon>
        <taxon>Propionibacteriales</taxon>
        <taxon>Propionibacteriaceae</taxon>
        <taxon>Microlunatus</taxon>
    </lineage>
</organism>
<dbReference type="Proteomes" id="UP001501490">
    <property type="component" value="Unassembled WGS sequence"/>
</dbReference>
<dbReference type="RefSeq" id="WP_344809746.1">
    <property type="nucleotide sequence ID" value="NZ_BAABAB010000051.1"/>
</dbReference>
<reference evidence="4" key="1">
    <citation type="journal article" date="2019" name="Int. J. Syst. Evol. Microbiol.">
        <title>The Global Catalogue of Microorganisms (GCM) 10K type strain sequencing project: providing services to taxonomists for standard genome sequencing and annotation.</title>
        <authorList>
            <consortium name="The Broad Institute Genomics Platform"/>
            <consortium name="The Broad Institute Genome Sequencing Center for Infectious Disease"/>
            <person name="Wu L."/>
            <person name="Ma J."/>
        </authorList>
    </citation>
    <scope>NUCLEOTIDE SEQUENCE [LARGE SCALE GENOMIC DNA]</scope>
    <source>
        <strain evidence="4">JCM 16929</strain>
    </source>
</reference>
<dbReference type="InterPro" id="IPR002539">
    <property type="entry name" value="MaoC-like_dom"/>
</dbReference>
<evidence type="ECO:0000256" key="1">
    <source>
        <dbReference type="ARBA" id="ARBA00005254"/>
    </source>
</evidence>
<keyword evidence="4" id="KW-1185">Reference proteome</keyword>
<dbReference type="Gene3D" id="3.10.129.10">
    <property type="entry name" value="Hotdog Thioesterase"/>
    <property type="match status" value="1"/>
</dbReference>
<dbReference type="SUPFAM" id="SSF54637">
    <property type="entry name" value="Thioesterase/thiol ester dehydrase-isomerase"/>
    <property type="match status" value="1"/>
</dbReference>
<evidence type="ECO:0000313" key="3">
    <source>
        <dbReference type="EMBL" id="GAA3641127.1"/>
    </source>
</evidence>
<proteinExistence type="inferred from homology"/>
<dbReference type="InterPro" id="IPR039375">
    <property type="entry name" value="NodN-like"/>
</dbReference>
<dbReference type="PANTHER" id="PTHR42993:SF1">
    <property type="entry name" value="MAOC-LIKE DEHYDRATASE DOMAIN-CONTAINING PROTEIN"/>
    <property type="match status" value="1"/>
</dbReference>
<feature type="domain" description="MaoC-like" evidence="2">
    <location>
        <begin position="15"/>
        <end position="115"/>
    </location>
</feature>
<dbReference type="Pfam" id="PF01575">
    <property type="entry name" value="MaoC_dehydratas"/>
    <property type="match status" value="1"/>
</dbReference>
<dbReference type="PANTHER" id="PTHR42993">
    <property type="entry name" value="MAOC-LIKE DEHYDRATASE DOMAIN-CONTAINING PROTEIN"/>
    <property type="match status" value="1"/>
</dbReference>
<dbReference type="InterPro" id="IPR029069">
    <property type="entry name" value="HotDog_dom_sf"/>
</dbReference>
<sequence>MTSFARAADLLAVDPGADLGVSRWITISQDRINQFAQCTEDDQWIHVDADRARSGPYGGTIAHGYLTLSLAATMLTEVIHVGGIGAAVNYGANKVRFPNPVPVGAKVRGHVRLGATSRRGEMIEACYALTVEIQGATKPACVAELVVLYT</sequence>
<comment type="similarity">
    <text evidence="1">Belongs to the enoyl-CoA hydratase/isomerase family.</text>
</comment>
<comment type="caution">
    <text evidence="3">The sequence shown here is derived from an EMBL/GenBank/DDBJ whole genome shotgun (WGS) entry which is preliminary data.</text>
</comment>
<gene>
    <name evidence="3" type="ORF">GCM10022236_49710</name>
</gene>
<evidence type="ECO:0000313" key="4">
    <source>
        <dbReference type="Proteomes" id="UP001501490"/>
    </source>
</evidence>
<accession>A0ABP7AWA8</accession>